<dbReference type="PROSITE" id="PS51318">
    <property type="entry name" value="TAT"/>
    <property type="match status" value="1"/>
</dbReference>
<dbReference type="RefSeq" id="WP_189214936.1">
    <property type="nucleotide sequence ID" value="NZ_BMQK01000001.1"/>
</dbReference>
<evidence type="ECO:0000313" key="2">
    <source>
        <dbReference type="EMBL" id="GGQ40388.1"/>
    </source>
</evidence>
<protein>
    <recommendedName>
        <fullName evidence="4">TonB-dependent receptor</fullName>
    </recommendedName>
</protein>
<reference evidence="2" key="1">
    <citation type="journal article" date="2014" name="Int. J. Syst. Evol. Microbiol.">
        <title>Complete genome sequence of Corynebacterium casei LMG S-19264T (=DSM 44701T), isolated from a smear-ripened cheese.</title>
        <authorList>
            <consortium name="US DOE Joint Genome Institute (JGI-PGF)"/>
            <person name="Walter F."/>
            <person name="Albersmeier A."/>
            <person name="Kalinowski J."/>
            <person name="Ruckert C."/>
        </authorList>
    </citation>
    <scope>NUCLEOTIDE SEQUENCE</scope>
    <source>
        <strain evidence="2">JCM 3131</strain>
    </source>
</reference>
<evidence type="ECO:0008006" key="4">
    <source>
        <dbReference type="Google" id="ProtNLM"/>
    </source>
</evidence>
<dbReference type="EMBL" id="BMQK01000001">
    <property type="protein sequence ID" value="GGQ40388.1"/>
    <property type="molecule type" value="Genomic_DNA"/>
</dbReference>
<feature type="signal peptide" evidence="1">
    <location>
        <begin position="1"/>
        <end position="35"/>
    </location>
</feature>
<gene>
    <name evidence="2" type="ORF">GCM10010145_05420</name>
</gene>
<comment type="caution">
    <text evidence="2">The sequence shown here is derived from an EMBL/GenBank/DDBJ whole genome shotgun (WGS) entry which is preliminary data.</text>
</comment>
<evidence type="ECO:0000313" key="3">
    <source>
        <dbReference type="Proteomes" id="UP000620156"/>
    </source>
</evidence>
<sequence length="134" mass="13763">MARHSAPQNLTARRTVLAVATAGVALGAGAHTAAAASELTAPMVQVRRIEAGRIDPQAALRALDMGVRYVLGSVGRVKPNPIADTPVDVLNNGVGTRIADLQPVNSQSLTRPVAQASTIGDIPVLSELPGMKQG</sequence>
<organism evidence="2 3">
    <name type="scientific">Streptomyces ruber</name>
    <dbReference type="NCBI Taxonomy" id="83378"/>
    <lineage>
        <taxon>Bacteria</taxon>
        <taxon>Bacillati</taxon>
        <taxon>Actinomycetota</taxon>
        <taxon>Actinomycetes</taxon>
        <taxon>Kitasatosporales</taxon>
        <taxon>Streptomycetaceae</taxon>
        <taxon>Streptomyces</taxon>
    </lineage>
</organism>
<dbReference type="Proteomes" id="UP000620156">
    <property type="component" value="Unassembled WGS sequence"/>
</dbReference>
<evidence type="ECO:0000256" key="1">
    <source>
        <dbReference type="SAM" id="SignalP"/>
    </source>
</evidence>
<reference evidence="2" key="2">
    <citation type="submission" date="2020-09" db="EMBL/GenBank/DDBJ databases">
        <authorList>
            <person name="Sun Q."/>
            <person name="Ohkuma M."/>
        </authorList>
    </citation>
    <scope>NUCLEOTIDE SEQUENCE</scope>
    <source>
        <strain evidence="2">JCM 3131</strain>
    </source>
</reference>
<accession>A0A918B993</accession>
<dbReference type="InterPro" id="IPR006311">
    <property type="entry name" value="TAT_signal"/>
</dbReference>
<feature type="chain" id="PRO_5038011297" description="TonB-dependent receptor" evidence="1">
    <location>
        <begin position="36"/>
        <end position="134"/>
    </location>
</feature>
<proteinExistence type="predicted"/>
<dbReference type="AlphaFoldDB" id="A0A918B993"/>
<keyword evidence="3" id="KW-1185">Reference proteome</keyword>
<name>A0A918B993_9ACTN</name>
<keyword evidence="1" id="KW-0732">Signal</keyword>